<dbReference type="KEGG" id="haxz:M0R88_14835"/>
<feature type="transmembrane region" description="Helical" evidence="1">
    <location>
        <begin position="20"/>
        <end position="42"/>
    </location>
</feature>
<dbReference type="RefSeq" id="WP_248654273.1">
    <property type="nucleotide sequence ID" value="NZ_CP096658.1"/>
</dbReference>
<reference evidence="2" key="1">
    <citation type="submission" date="2022-04" db="EMBL/GenBank/DDBJ databases">
        <title>Diverse halophilic archaea isolated from saline environments.</title>
        <authorList>
            <person name="Cui H.-L."/>
        </authorList>
    </citation>
    <scope>NUCLEOTIDE SEQUENCE</scope>
    <source>
        <strain evidence="2">XZYJT40</strain>
    </source>
</reference>
<keyword evidence="3" id="KW-1185">Reference proteome</keyword>
<keyword evidence="1" id="KW-0812">Transmembrane</keyword>
<dbReference type="Proteomes" id="UP000830434">
    <property type="component" value="Chromosome"/>
</dbReference>
<gene>
    <name evidence="2" type="ORF">M0R88_14835</name>
</gene>
<keyword evidence="1" id="KW-1133">Transmembrane helix</keyword>
<dbReference type="GeneID" id="72191156"/>
<dbReference type="EMBL" id="CP096658">
    <property type="protein sequence ID" value="UPV99782.1"/>
    <property type="molecule type" value="Genomic_DNA"/>
</dbReference>
<accession>A0A8U0IFM7</accession>
<proteinExistence type="predicted"/>
<name>A0A8U0IFM7_9EURY</name>
<dbReference type="AlphaFoldDB" id="A0A8U0IFM7"/>
<evidence type="ECO:0000313" key="3">
    <source>
        <dbReference type="Proteomes" id="UP000830434"/>
    </source>
</evidence>
<sequence>MPIAARDALEYASRDEFLKLYAVLAGGWAATLVGTSIAGSALNSLLRLVGALVSLGGLLAVLVGLVAVLHKVLAES</sequence>
<protein>
    <submittedName>
        <fullName evidence="2">Uncharacterized protein</fullName>
    </submittedName>
</protein>
<feature type="transmembrane region" description="Helical" evidence="1">
    <location>
        <begin position="48"/>
        <end position="69"/>
    </location>
</feature>
<keyword evidence="1" id="KW-0472">Membrane</keyword>
<organism evidence="2 3">
    <name type="scientific">Halorussus gelatinilyticus</name>
    <dbReference type="NCBI Taxonomy" id="2937524"/>
    <lineage>
        <taxon>Archaea</taxon>
        <taxon>Methanobacteriati</taxon>
        <taxon>Methanobacteriota</taxon>
        <taxon>Stenosarchaea group</taxon>
        <taxon>Halobacteria</taxon>
        <taxon>Halobacteriales</taxon>
        <taxon>Haladaptataceae</taxon>
        <taxon>Halorussus</taxon>
    </lineage>
</organism>
<evidence type="ECO:0000256" key="1">
    <source>
        <dbReference type="SAM" id="Phobius"/>
    </source>
</evidence>
<evidence type="ECO:0000313" key="2">
    <source>
        <dbReference type="EMBL" id="UPV99782.1"/>
    </source>
</evidence>